<evidence type="ECO:0000313" key="8">
    <source>
        <dbReference type="Proteomes" id="UP000243605"/>
    </source>
</evidence>
<dbReference type="EMBL" id="FOIT01000001">
    <property type="protein sequence ID" value="SEV82289.1"/>
    <property type="molecule type" value="Genomic_DNA"/>
</dbReference>
<reference evidence="6" key="2">
    <citation type="journal article" date="2021" name="PeerJ">
        <title>Extensive microbial diversity within the chicken gut microbiome revealed by metagenomics and culture.</title>
        <authorList>
            <person name="Gilroy R."/>
            <person name="Ravi A."/>
            <person name="Getino M."/>
            <person name="Pursley I."/>
            <person name="Horton D.L."/>
            <person name="Alikhan N.F."/>
            <person name="Baker D."/>
            <person name="Gharbi K."/>
            <person name="Hall N."/>
            <person name="Watson M."/>
            <person name="Adriaenssens E.M."/>
            <person name="Foster-Nyarko E."/>
            <person name="Jarju S."/>
            <person name="Secka A."/>
            <person name="Antonio M."/>
            <person name="Oren A."/>
            <person name="Chaudhuri R.R."/>
            <person name="La Ragione R."/>
            <person name="Hildebrand F."/>
            <person name="Pallen M.J."/>
        </authorList>
    </citation>
    <scope>NUCLEOTIDE SEQUENCE</scope>
    <source>
        <strain evidence="6">6019</strain>
    </source>
</reference>
<evidence type="ECO:0000256" key="2">
    <source>
        <dbReference type="ARBA" id="ARBA00022692"/>
    </source>
</evidence>
<evidence type="ECO:0000256" key="1">
    <source>
        <dbReference type="ARBA" id="ARBA00004141"/>
    </source>
</evidence>
<dbReference type="Pfam" id="PF02674">
    <property type="entry name" value="Colicin_V"/>
    <property type="match status" value="1"/>
</dbReference>
<feature type="transmembrane region" description="Helical" evidence="5">
    <location>
        <begin position="107"/>
        <end position="140"/>
    </location>
</feature>
<accession>A0A662Z0J9</accession>
<dbReference type="PANTHER" id="PTHR37306:SF1">
    <property type="entry name" value="COLICIN V PRODUCTION PROTEIN"/>
    <property type="match status" value="1"/>
</dbReference>
<keyword evidence="2 5" id="KW-0812">Transmembrane</keyword>
<proteinExistence type="predicted"/>
<dbReference type="EMBL" id="DYYI01000088">
    <property type="protein sequence ID" value="HJE20286.1"/>
    <property type="molecule type" value="Genomic_DNA"/>
</dbReference>
<evidence type="ECO:0000256" key="3">
    <source>
        <dbReference type="ARBA" id="ARBA00022989"/>
    </source>
</evidence>
<sequence length="173" mass="18707">MSIIIIILLVLGGIIGYRRGLSLQVLHMLGTLSAVIIAALNFELLASRFDMILPYPAPGDESALTALPNLEDPEASFYKMGAFIVIFIIAKVVLQLIISAFDYLQQVPILGLIGSVVGAAIGVAEVIVVVVVILFMIALIPLEFIQDVVDGGLFRQLLDNTFLLSGQLKNWID</sequence>
<gene>
    <name evidence="6" type="ORF">K8V35_08035</name>
    <name evidence="7" type="ORF">SAMN05192557_0233</name>
</gene>
<dbReference type="PANTHER" id="PTHR37306">
    <property type="entry name" value="COLICIN V PRODUCTION PROTEIN"/>
    <property type="match status" value="1"/>
</dbReference>
<reference evidence="6" key="3">
    <citation type="submission" date="2021-09" db="EMBL/GenBank/DDBJ databases">
        <authorList>
            <person name="Gilroy R."/>
        </authorList>
    </citation>
    <scope>NUCLEOTIDE SEQUENCE</scope>
    <source>
        <strain evidence="6">6019</strain>
    </source>
</reference>
<dbReference type="AlphaFoldDB" id="A0A662Z0J9"/>
<comment type="subcellular location">
    <subcellularLocation>
        <location evidence="1">Membrane</location>
        <topology evidence="1">Multi-pass membrane protein</topology>
    </subcellularLocation>
</comment>
<evidence type="ECO:0000313" key="6">
    <source>
        <dbReference type="EMBL" id="HJE20286.1"/>
    </source>
</evidence>
<evidence type="ECO:0000313" key="7">
    <source>
        <dbReference type="EMBL" id="SEV82289.1"/>
    </source>
</evidence>
<keyword evidence="8" id="KW-1185">Reference proteome</keyword>
<reference evidence="7 8" key="1">
    <citation type="submission" date="2016-10" db="EMBL/GenBank/DDBJ databases">
        <authorList>
            <person name="Varghese N."/>
            <person name="Submissions S."/>
        </authorList>
    </citation>
    <scope>NUCLEOTIDE SEQUENCE [LARGE SCALE GENOMIC DNA]</scope>
    <source>
        <strain evidence="7 8">IBRC-M10081</strain>
    </source>
</reference>
<organism evidence="7 8">
    <name type="scientific">Aliicoccus persicus</name>
    <dbReference type="NCBI Taxonomy" id="930138"/>
    <lineage>
        <taxon>Bacteria</taxon>
        <taxon>Bacillati</taxon>
        <taxon>Bacillota</taxon>
        <taxon>Bacilli</taxon>
        <taxon>Bacillales</taxon>
        <taxon>Staphylococcaceae</taxon>
        <taxon>Aliicoccus</taxon>
    </lineage>
</organism>
<feature type="transmembrane region" description="Helical" evidence="5">
    <location>
        <begin position="80"/>
        <end position="101"/>
    </location>
</feature>
<dbReference type="GO" id="GO:0016020">
    <property type="term" value="C:membrane"/>
    <property type="evidence" value="ECO:0007669"/>
    <property type="project" value="UniProtKB-SubCell"/>
</dbReference>
<protein>
    <submittedName>
        <fullName evidence="6">CvpA family protein</fullName>
    </submittedName>
</protein>
<evidence type="ECO:0000256" key="5">
    <source>
        <dbReference type="SAM" id="Phobius"/>
    </source>
</evidence>
<dbReference type="Proteomes" id="UP000763505">
    <property type="component" value="Unassembled WGS sequence"/>
</dbReference>
<dbReference type="RefSeq" id="WP_245705605.1">
    <property type="nucleotide sequence ID" value="NZ_FOIT01000001.1"/>
</dbReference>
<dbReference type="InterPro" id="IPR003825">
    <property type="entry name" value="Colicin-V_CvpA"/>
</dbReference>
<feature type="transmembrane region" description="Helical" evidence="5">
    <location>
        <begin position="26"/>
        <end position="46"/>
    </location>
</feature>
<keyword evidence="3 5" id="KW-1133">Transmembrane helix</keyword>
<dbReference type="GO" id="GO:0009403">
    <property type="term" value="P:toxin biosynthetic process"/>
    <property type="evidence" value="ECO:0007669"/>
    <property type="project" value="InterPro"/>
</dbReference>
<evidence type="ECO:0000256" key="4">
    <source>
        <dbReference type="ARBA" id="ARBA00023136"/>
    </source>
</evidence>
<keyword evidence="4 5" id="KW-0472">Membrane</keyword>
<name>A0A662Z0J9_9STAP</name>
<dbReference type="Proteomes" id="UP000243605">
    <property type="component" value="Unassembled WGS sequence"/>
</dbReference>